<evidence type="ECO:0000313" key="1">
    <source>
        <dbReference type="EMBL" id="HGT71407.1"/>
    </source>
</evidence>
<dbReference type="EMBL" id="DSYQ01000025">
    <property type="protein sequence ID" value="HGT71407.1"/>
    <property type="molecule type" value="Genomic_DNA"/>
</dbReference>
<name>A0A7C4M144_UNCC3</name>
<comment type="caution">
    <text evidence="1">The sequence shown here is derived from an EMBL/GenBank/DDBJ whole genome shotgun (WGS) entry which is preliminary data.</text>
</comment>
<accession>A0A7C4M144</accession>
<proteinExistence type="predicted"/>
<reference evidence="1" key="1">
    <citation type="journal article" date="2020" name="mSystems">
        <title>Genome- and Community-Level Interaction Insights into Carbon Utilization and Element Cycling Functions of Hydrothermarchaeota in Hydrothermal Sediment.</title>
        <authorList>
            <person name="Zhou Z."/>
            <person name="Liu Y."/>
            <person name="Xu W."/>
            <person name="Pan J."/>
            <person name="Luo Z.H."/>
            <person name="Li M."/>
        </authorList>
    </citation>
    <scope>NUCLEOTIDE SEQUENCE [LARGE SCALE GENOMIC DNA]</scope>
    <source>
        <strain evidence="1">SpSt-579</strain>
    </source>
</reference>
<organism evidence="1">
    <name type="scientific">candidate division CPR3 bacterium</name>
    <dbReference type="NCBI Taxonomy" id="2268181"/>
    <lineage>
        <taxon>Bacteria</taxon>
        <taxon>Bacteria division CPR3</taxon>
    </lineage>
</organism>
<dbReference type="AlphaFoldDB" id="A0A7C4M144"/>
<gene>
    <name evidence="1" type="ORF">ENT43_04055</name>
</gene>
<sequence length="61" mass="6972">MPGKTIGYGYVVSYGDDYEDLKKIYAVETKKLCGLKRGTIEHAVTMQRCREVAARMKELRT</sequence>
<protein>
    <submittedName>
        <fullName evidence="1">Uncharacterized protein</fullName>
    </submittedName>
</protein>